<evidence type="ECO:0000313" key="2">
    <source>
        <dbReference type="EMBL" id="OEV10182.1"/>
    </source>
</evidence>
<accession>A0A1E7L202</accession>
<sequence length="230" mass="24714">MSAVLVIVLAVTVAVVVAGVLYTGLGRGGAARGGLRRRFGPEYDRAVTRHAGDTRAAERELAQRVRTYGSFTPHPLPPEVREQYLSRWTSAQERFVDSPRQALAEVHELLGGLAQARGFPGPERREEHLDALSVHHPQHLGGYRRLHAAATSGAAAPSGTAAGTEEMREAMLQARAFFDALATEQPHGPQRGAAARAARTPRAERPLTHDGALRGSLLPGRRHTKGNTAP</sequence>
<comment type="caution">
    <text evidence="2">The sequence shown here is derived from an EMBL/GenBank/DDBJ whole genome shotgun (WGS) entry which is preliminary data.</text>
</comment>
<gene>
    <name evidence="2" type="ORF">AN218_18670</name>
</gene>
<dbReference type="AlphaFoldDB" id="A0A1E7L202"/>
<dbReference type="PATRIC" id="fig|518642.10.peg.4069"/>
<feature type="region of interest" description="Disordered" evidence="1">
    <location>
        <begin position="185"/>
        <end position="230"/>
    </location>
</feature>
<organism evidence="2 3">
    <name type="scientific">Streptomyces nanshensis</name>
    <dbReference type="NCBI Taxonomy" id="518642"/>
    <lineage>
        <taxon>Bacteria</taxon>
        <taxon>Bacillati</taxon>
        <taxon>Actinomycetota</taxon>
        <taxon>Actinomycetes</taxon>
        <taxon>Kitasatosporales</taxon>
        <taxon>Streptomycetaceae</taxon>
        <taxon>Streptomyces</taxon>
    </lineage>
</organism>
<protein>
    <recommendedName>
        <fullName evidence="4">Secreted protein</fullName>
    </recommendedName>
</protein>
<name>A0A1E7L202_9ACTN</name>
<dbReference type="EMBL" id="LJGW01000316">
    <property type="protein sequence ID" value="OEV10182.1"/>
    <property type="molecule type" value="Genomic_DNA"/>
</dbReference>
<evidence type="ECO:0008006" key="4">
    <source>
        <dbReference type="Google" id="ProtNLM"/>
    </source>
</evidence>
<feature type="compositionally biased region" description="Basic and acidic residues" evidence="1">
    <location>
        <begin position="201"/>
        <end position="212"/>
    </location>
</feature>
<dbReference type="RefSeq" id="WP_070018032.1">
    <property type="nucleotide sequence ID" value="NZ_LJGW01000316.1"/>
</dbReference>
<feature type="compositionally biased region" description="Low complexity" evidence="1">
    <location>
        <begin position="191"/>
        <end position="200"/>
    </location>
</feature>
<keyword evidence="3" id="KW-1185">Reference proteome</keyword>
<feature type="compositionally biased region" description="Basic residues" evidence="1">
    <location>
        <begin position="220"/>
        <end position="230"/>
    </location>
</feature>
<evidence type="ECO:0000256" key="1">
    <source>
        <dbReference type="SAM" id="MobiDB-lite"/>
    </source>
</evidence>
<evidence type="ECO:0000313" key="3">
    <source>
        <dbReference type="Proteomes" id="UP000176005"/>
    </source>
</evidence>
<reference evidence="2 3" key="1">
    <citation type="journal article" date="2016" name="Front. Microbiol.">
        <title>Comparative Genomics Analysis of Streptomyces Species Reveals Their Adaptation to the Marine Environment and Their Diversity at the Genomic Level.</title>
        <authorList>
            <person name="Tian X."/>
            <person name="Zhang Z."/>
            <person name="Yang T."/>
            <person name="Chen M."/>
            <person name="Li J."/>
            <person name="Chen F."/>
            <person name="Yang J."/>
            <person name="Li W."/>
            <person name="Zhang B."/>
            <person name="Zhang Z."/>
            <person name="Wu J."/>
            <person name="Zhang C."/>
            <person name="Long L."/>
            <person name="Xiao J."/>
        </authorList>
    </citation>
    <scope>NUCLEOTIDE SEQUENCE [LARGE SCALE GENOMIC DNA]</scope>
    <source>
        <strain evidence="2 3">SCSIO 10429</strain>
    </source>
</reference>
<proteinExistence type="predicted"/>
<dbReference type="Proteomes" id="UP000176005">
    <property type="component" value="Unassembled WGS sequence"/>
</dbReference>